<dbReference type="SUPFAM" id="SSF51735">
    <property type="entry name" value="NAD(P)-binding Rossmann-fold domains"/>
    <property type="match status" value="1"/>
</dbReference>
<dbReference type="FunFam" id="3.40.50.720:FF:000084">
    <property type="entry name" value="Short-chain dehydrogenase reductase"/>
    <property type="match status" value="1"/>
</dbReference>
<dbReference type="PANTHER" id="PTHR48107">
    <property type="entry name" value="NADPH-DEPENDENT ALDEHYDE REDUCTASE-LIKE PROTEIN, CHLOROPLASTIC-RELATED"/>
    <property type="match status" value="1"/>
</dbReference>
<dbReference type="GO" id="GO:0016614">
    <property type="term" value="F:oxidoreductase activity, acting on CH-OH group of donors"/>
    <property type="evidence" value="ECO:0007669"/>
    <property type="project" value="UniProtKB-ARBA"/>
</dbReference>
<evidence type="ECO:0000256" key="1">
    <source>
        <dbReference type="ARBA" id="ARBA00006484"/>
    </source>
</evidence>
<dbReference type="Proteomes" id="UP001165135">
    <property type="component" value="Unassembled WGS sequence"/>
</dbReference>
<name>A0A9W6RTK7_9ACTN</name>
<dbReference type="InterPro" id="IPR020904">
    <property type="entry name" value="Sc_DH/Rdtase_CS"/>
</dbReference>
<comment type="similarity">
    <text evidence="1">Belongs to the short-chain dehydrogenases/reductases (SDR) family.</text>
</comment>
<reference evidence="3" key="1">
    <citation type="submission" date="2023-03" db="EMBL/GenBank/DDBJ databases">
        <title>Actinoallomurus iriomotensis NBRC 103681.</title>
        <authorList>
            <person name="Ichikawa N."/>
            <person name="Sato H."/>
            <person name="Tonouchi N."/>
        </authorList>
    </citation>
    <scope>NUCLEOTIDE SEQUENCE</scope>
    <source>
        <strain evidence="3">NBRC 103681</strain>
    </source>
</reference>
<evidence type="ECO:0000313" key="3">
    <source>
        <dbReference type="EMBL" id="GLY81329.1"/>
    </source>
</evidence>
<dbReference type="InterPro" id="IPR036291">
    <property type="entry name" value="NAD(P)-bd_dom_sf"/>
</dbReference>
<accession>A0A9W6RTK7</accession>
<protein>
    <submittedName>
        <fullName evidence="3">3-ketoacyl-ACP reductase</fullName>
    </submittedName>
</protein>
<gene>
    <name evidence="3" type="ORF">Airi01_095960</name>
</gene>
<dbReference type="PRINTS" id="PR00081">
    <property type="entry name" value="GDHRDH"/>
</dbReference>
<organism evidence="3 4">
    <name type="scientific">Actinoallomurus iriomotensis</name>
    <dbReference type="NCBI Taxonomy" id="478107"/>
    <lineage>
        <taxon>Bacteria</taxon>
        <taxon>Bacillati</taxon>
        <taxon>Actinomycetota</taxon>
        <taxon>Actinomycetes</taxon>
        <taxon>Streptosporangiales</taxon>
        <taxon>Thermomonosporaceae</taxon>
        <taxon>Actinoallomurus</taxon>
    </lineage>
</organism>
<sequence length="211" mass="22165">MVNYRSDASSAKRAVAEIEAGGGRAMMVRADAADPEALRTLFDAAEHHYGRLDVLVHNAAGFVRGPLTAATDRDYLHAFSLNAHATFVALREAGRKMRDGGRIVFISSAATRVNPQGEALYAASKAAGEHLVRTVARELGARRITVNSVLPGPTNTDGFASASAPVEALIAQTPLGRLAEPADIAEVVNFLASDAARWITGQSITVDGGLC</sequence>
<dbReference type="PRINTS" id="PR00080">
    <property type="entry name" value="SDRFAMILY"/>
</dbReference>
<dbReference type="Pfam" id="PF13561">
    <property type="entry name" value="adh_short_C2"/>
    <property type="match status" value="1"/>
</dbReference>
<keyword evidence="2" id="KW-0560">Oxidoreductase</keyword>
<evidence type="ECO:0000313" key="4">
    <source>
        <dbReference type="Proteomes" id="UP001165135"/>
    </source>
</evidence>
<dbReference type="AlphaFoldDB" id="A0A9W6RTK7"/>
<comment type="caution">
    <text evidence="3">The sequence shown here is derived from an EMBL/GenBank/DDBJ whole genome shotgun (WGS) entry which is preliminary data.</text>
</comment>
<dbReference type="EMBL" id="BSTJ01000018">
    <property type="protein sequence ID" value="GLY81329.1"/>
    <property type="molecule type" value="Genomic_DNA"/>
</dbReference>
<dbReference type="Gene3D" id="3.40.50.720">
    <property type="entry name" value="NAD(P)-binding Rossmann-like Domain"/>
    <property type="match status" value="1"/>
</dbReference>
<dbReference type="InterPro" id="IPR002347">
    <property type="entry name" value="SDR_fam"/>
</dbReference>
<proteinExistence type="inferred from homology"/>
<dbReference type="PROSITE" id="PS00061">
    <property type="entry name" value="ADH_SHORT"/>
    <property type="match status" value="1"/>
</dbReference>
<dbReference type="PANTHER" id="PTHR48107:SF7">
    <property type="entry name" value="RE15974P"/>
    <property type="match status" value="1"/>
</dbReference>
<evidence type="ECO:0000256" key="2">
    <source>
        <dbReference type="ARBA" id="ARBA00023002"/>
    </source>
</evidence>